<evidence type="ECO:0000313" key="2">
    <source>
        <dbReference type="Proteomes" id="UP000799772"/>
    </source>
</evidence>
<organism evidence="1 2">
    <name type="scientific">Rhizodiscina lignyota</name>
    <dbReference type="NCBI Taxonomy" id="1504668"/>
    <lineage>
        <taxon>Eukaryota</taxon>
        <taxon>Fungi</taxon>
        <taxon>Dikarya</taxon>
        <taxon>Ascomycota</taxon>
        <taxon>Pezizomycotina</taxon>
        <taxon>Dothideomycetes</taxon>
        <taxon>Pleosporomycetidae</taxon>
        <taxon>Aulographales</taxon>
        <taxon>Rhizodiscinaceae</taxon>
        <taxon>Rhizodiscina</taxon>
    </lineage>
</organism>
<keyword evidence="2" id="KW-1185">Reference proteome</keyword>
<proteinExistence type="predicted"/>
<protein>
    <submittedName>
        <fullName evidence="1">Uncharacterized protein</fullName>
    </submittedName>
</protein>
<dbReference type="EMBL" id="ML978135">
    <property type="protein sequence ID" value="KAF2094322.1"/>
    <property type="molecule type" value="Genomic_DNA"/>
</dbReference>
<name>A0A9P4I964_9PEZI</name>
<reference evidence="1" key="1">
    <citation type="journal article" date="2020" name="Stud. Mycol.">
        <title>101 Dothideomycetes genomes: a test case for predicting lifestyles and emergence of pathogens.</title>
        <authorList>
            <person name="Haridas S."/>
            <person name="Albert R."/>
            <person name="Binder M."/>
            <person name="Bloem J."/>
            <person name="Labutti K."/>
            <person name="Salamov A."/>
            <person name="Andreopoulos B."/>
            <person name="Baker S."/>
            <person name="Barry K."/>
            <person name="Bills G."/>
            <person name="Bluhm B."/>
            <person name="Cannon C."/>
            <person name="Castanera R."/>
            <person name="Culley D."/>
            <person name="Daum C."/>
            <person name="Ezra D."/>
            <person name="Gonzalez J."/>
            <person name="Henrissat B."/>
            <person name="Kuo A."/>
            <person name="Liang C."/>
            <person name="Lipzen A."/>
            <person name="Lutzoni F."/>
            <person name="Magnuson J."/>
            <person name="Mondo S."/>
            <person name="Nolan M."/>
            <person name="Ohm R."/>
            <person name="Pangilinan J."/>
            <person name="Park H.-J."/>
            <person name="Ramirez L."/>
            <person name="Alfaro M."/>
            <person name="Sun H."/>
            <person name="Tritt A."/>
            <person name="Yoshinaga Y."/>
            <person name="Zwiers L.-H."/>
            <person name="Turgeon B."/>
            <person name="Goodwin S."/>
            <person name="Spatafora J."/>
            <person name="Crous P."/>
            <person name="Grigoriev I."/>
        </authorList>
    </citation>
    <scope>NUCLEOTIDE SEQUENCE</scope>
    <source>
        <strain evidence="1">CBS 133067</strain>
    </source>
</reference>
<evidence type="ECO:0000313" key="1">
    <source>
        <dbReference type="EMBL" id="KAF2094322.1"/>
    </source>
</evidence>
<dbReference type="Proteomes" id="UP000799772">
    <property type="component" value="Unassembled WGS sequence"/>
</dbReference>
<sequence length="120" mass="12924">MLLCRGSQARLTFVLPIRENSSYEWFLHGDPWLTLVDLIPRPVHDRPVVIFGLSLVEASGNSPFLQVNMHAAAPSHLAVSAAQLCCTANSPPPATKQICIGQTIEKSSAAVVGMEFRGLG</sequence>
<accession>A0A9P4I964</accession>
<comment type="caution">
    <text evidence="1">The sequence shown here is derived from an EMBL/GenBank/DDBJ whole genome shotgun (WGS) entry which is preliminary data.</text>
</comment>
<dbReference type="AlphaFoldDB" id="A0A9P4I964"/>
<gene>
    <name evidence="1" type="ORF">NA57DRAFT_60952</name>
</gene>